<dbReference type="GeneID" id="22587459"/>
<evidence type="ECO:0000313" key="3">
    <source>
        <dbReference type="Proteomes" id="UP000001628"/>
    </source>
</evidence>
<dbReference type="KEGG" id="pbn:PADG_11562"/>
<reference evidence="2 3" key="1">
    <citation type="journal article" date="2011" name="PLoS Genet.">
        <title>Comparative genomic analysis of human fungal pathogens causing paracoccidioidomycosis.</title>
        <authorList>
            <person name="Desjardins C.A."/>
            <person name="Champion M.D."/>
            <person name="Holder J.W."/>
            <person name="Muszewska A."/>
            <person name="Goldberg J."/>
            <person name="Bailao A.M."/>
            <person name="Brigido M.M."/>
            <person name="Ferreira M.E."/>
            <person name="Garcia A.M."/>
            <person name="Grynberg M."/>
            <person name="Gujja S."/>
            <person name="Heiman D.I."/>
            <person name="Henn M.R."/>
            <person name="Kodira C.D."/>
            <person name="Leon-Narvaez H."/>
            <person name="Longo L.V."/>
            <person name="Ma L.J."/>
            <person name="Malavazi I."/>
            <person name="Matsuo A.L."/>
            <person name="Morais F.V."/>
            <person name="Pereira M."/>
            <person name="Rodriguez-Brito S."/>
            <person name="Sakthikumar S."/>
            <person name="Salem-Izacc S.M."/>
            <person name="Sykes S.M."/>
            <person name="Teixeira M.M."/>
            <person name="Vallejo M.C."/>
            <person name="Walter M.E."/>
            <person name="Yandava C."/>
            <person name="Young S."/>
            <person name="Zeng Q."/>
            <person name="Zucker J."/>
            <person name="Felipe M.S."/>
            <person name="Goldman G.H."/>
            <person name="Haas B.J."/>
            <person name="McEwen J.G."/>
            <person name="Nino-Vega G."/>
            <person name="Puccia R."/>
            <person name="San-Blas G."/>
            <person name="Soares C.M."/>
            <person name="Birren B.W."/>
            <person name="Cuomo C.A."/>
        </authorList>
    </citation>
    <scope>NUCLEOTIDE SEQUENCE [LARGE SCALE GENOMIC DNA]</scope>
    <source>
        <strain evidence="2 3">Pb18</strain>
    </source>
</reference>
<feature type="region of interest" description="Disordered" evidence="1">
    <location>
        <begin position="31"/>
        <end position="50"/>
    </location>
</feature>
<dbReference type="HOGENOM" id="CLU_3125512_0_0_1"/>
<gene>
    <name evidence="2" type="ORF">PADG_11562</name>
</gene>
<evidence type="ECO:0000256" key="1">
    <source>
        <dbReference type="SAM" id="MobiDB-lite"/>
    </source>
</evidence>
<accession>A0A0A0HVH8</accession>
<protein>
    <submittedName>
        <fullName evidence="2">Uncharacterized protein</fullName>
    </submittedName>
</protein>
<dbReference type="Proteomes" id="UP000001628">
    <property type="component" value="Unassembled WGS sequence"/>
</dbReference>
<dbReference type="RefSeq" id="XP_010759019.1">
    <property type="nucleotide sequence ID" value="XM_010760717.1"/>
</dbReference>
<sequence length="50" mass="5589">MAISAILQDGPMKQSRTVFFLRDIKANSHFPVSQSRKSTSARRKAAQVNL</sequence>
<proteinExistence type="predicted"/>
<dbReference type="eggNOG" id="ENOG502RR2V">
    <property type="taxonomic scope" value="Eukaryota"/>
</dbReference>
<dbReference type="InParanoid" id="A0A0A0HVH8"/>
<feature type="compositionally biased region" description="Basic residues" evidence="1">
    <location>
        <begin position="39"/>
        <end position="50"/>
    </location>
</feature>
<evidence type="ECO:0000313" key="2">
    <source>
        <dbReference type="EMBL" id="KGM92363.1"/>
    </source>
</evidence>
<dbReference type="VEuPathDB" id="FungiDB:PADG_11562"/>
<keyword evidence="3" id="KW-1185">Reference proteome</keyword>
<dbReference type="EMBL" id="KN275959">
    <property type="protein sequence ID" value="KGM92363.1"/>
    <property type="molecule type" value="Genomic_DNA"/>
</dbReference>
<name>A0A0A0HVH8_PARBD</name>
<dbReference type="AlphaFoldDB" id="A0A0A0HVH8"/>
<organism evidence="2 3">
    <name type="scientific">Paracoccidioides brasiliensis (strain Pb18)</name>
    <dbReference type="NCBI Taxonomy" id="502780"/>
    <lineage>
        <taxon>Eukaryota</taxon>
        <taxon>Fungi</taxon>
        <taxon>Dikarya</taxon>
        <taxon>Ascomycota</taxon>
        <taxon>Pezizomycotina</taxon>
        <taxon>Eurotiomycetes</taxon>
        <taxon>Eurotiomycetidae</taxon>
        <taxon>Onygenales</taxon>
        <taxon>Ajellomycetaceae</taxon>
        <taxon>Paracoccidioides</taxon>
    </lineage>
</organism>